<gene>
    <name evidence="8" type="ORF">BRAA07T29713Z</name>
    <name evidence="7" type="ORF">BRAPAZ1V2_A07P22000.2</name>
</gene>
<evidence type="ECO:0000313" key="7">
    <source>
        <dbReference type="EMBL" id="CAG7902556.1"/>
    </source>
</evidence>
<evidence type="ECO:0000256" key="2">
    <source>
        <dbReference type="ARBA" id="ARBA00022982"/>
    </source>
</evidence>
<dbReference type="Pfam" id="PF00085">
    <property type="entry name" value="Thioredoxin"/>
    <property type="match status" value="1"/>
</dbReference>
<protein>
    <recommendedName>
        <fullName evidence="6">Thioredoxin domain-containing protein</fullName>
    </recommendedName>
</protein>
<dbReference type="EMBL" id="LS974623">
    <property type="protein sequence ID" value="CAG7902556.1"/>
    <property type="molecule type" value="Genomic_DNA"/>
</dbReference>
<comment type="similarity">
    <text evidence="5">Belongs to the thioredoxin family. Plant H-type subfamily.</text>
</comment>
<dbReference type="EMBL" id="LR031574">
    <property type="protein sequence ID" value="VDC98810.1"/>
    <property type="molecule type" value="Genomic_DNA"/>
</dbReference>
<dbReference type="Gene3D" id="3.40.30.10">
    <property type="entry name" value="Glutaredoxin"/>
    <property type="match status" value="1"/>
</dbReference>
<dbReference type="AlphaFoldDB" id="A0A3P6BMZ7"/>
<feature type="domain" description="Thioredoxin" evidence="6">
    <location>
        <begin position="22"/>
        <end position="134"/>
    </location>
</feature>
<dbReference type="PANTHER" id="PTHR10438">
    <property type="entry name" value="THIOREDOXIN"/>
    <property type="match status" value="1"/>
</dbReference>
<evidence type="ECO:0000256" key="1">
    <source>
        <dbReference type="ARBA" id="ARBA00022448"/>
    </source>
</evidence>
<dbReference type="InterPro" id="IPR036249">
    <property type="entry name" value="Thioredoxin-like_sf"/>
</dbReference>
<dbReference type="InterPro" id="IPR013766">
    <property type="entry name" value="Thioredoxin_domain"/>
</dbReference>
<dbReference type="FunFam" id="3.40.30.10:FF:000104">
    <property type="entry name" value="Thioredoxin"/>
    <property type="match status" value="1"/>
</dbReference>
<reference evidence="8" key="1">
    <citation type="submission" date="2018-11" db="EMBL/GenBank/DDBJ databases">
        <authorList>
            <consortium name="Genoscope - CEA"/>
            <person name="William W."/>
        </authorList>
    </citation>
    <scope>NUCLEOTIDE SEQUENCE</scope>
</reference>
<dbReference type="InterPro" id="IPR017937">
    <property type="entry name" value="Thioredoxin_CS"/>
</dbReference>
<dbReference type="PROSITE" id="PS00194">
    <property type="entry name" value="THIOREDOXIN_1"/>
    <property type="match status" value="1"/>
</dbReference>
<evidence type="ECO:0000256" key="3">
    <source>
        <dbReference type="ARBA" id="ARBA00023157"/>
    </source>
</evidence>
<evidence type="ECO:0000259" key="6">
    <source>
        <dbReference type="PROSITE" id="PS51352"/>
    </source>
</evidence>
<dbReference type="InterPro" id="IPR050620">
    <property type="entry name" value="Thioredoxin_H-type-like"/>
</dbReference>
<keyword evidence="4" id="KW-0676">Redox-active center</keyword>
<dbReference type="PROSITE" id="PS51352">
    <property type="entry name" value="THIOREDOXIN_2"/>
    <property type="match status" value="1"/>
</dbReference>
<evidence type="ECO:0000313" key="8">
    <source>
        <dbReference type="EMBL" id="VDC98810.1"/>
    </source>
</evidence>
<keyword evidence="3" id="KW-1015">Disulfide bond</keyword>
<accession>A0A3P6BMZ7</accession>
<dbReference type="SUPFAM" id="SSF52833">
    <property type="entry name" value="Thioredoxin-like"/>
    <property type="match status" value="1"/>
</dbReference>
<dbReference type="PRINTS" id="PR00421">
    <property type="entry name" value="THIOREDOXIN"/>
</dbReference>
<keyword evidence="1" id="KW-0813">Transport</keyword>
<dbReference type="Proteomes" id="UP000694005">
    <property type="component" value="Chromosome A07"/>
</dbReference>
<dbReference type="GO" id="GO:0016671">
    <property type="term" value="F:oxidoreductase activity, acting on a sulfur group of donors, disulfide as acceptor"/>
    <property type="evidence" value="ECO:0007669"/>
    <property type="project" value="UniProtKB-ARBA"/>
</dbReference>
<evidence type="ECO:0000256" key="4">
    <source>
        <dbReference type="ARBA" id="ARBA00023284"/>
    </source>
</evidence>
<evidence type="ECO:0000256" key="5">
    <source>
        <dbReference type="ARBA" id="ARBA00038353"/>
    </source>
</evidence>
<dbReference type="Gramene" id="A07p22000.2_BraZ1">
    <property type="protein sequence ID" value="A07p22000.2_BraZ1.CDS"/>
    <property type="gene ID" value="A07g22000.2_BraZ1"/>
</dbReference>
<dbReference type="CDD" id="cd02947">
    <property type="entry name" value="TRX_family"/>
    <property type="match status" value="1"/>
</dbReference>
<proteinExistence type="inferred from homology"/>
<sequence>MGGVLSSVLGGGGGDEAVAGNESEQSRVMKFSSSARWQLHFNEIKESSKLLVVDFSASWCGPCRMIEPAFIAMSAKFTDVEFVKLDVDELPDVAKEFNVTGMPTFVLVKNGKEIERIVGARKDELEKKVLKHRA</sequence>
<name>A0A3P6BMZ7_BRACM</name>
<dbReference type="PANTHER" id="PTHR10438:SF413">
    <property type="entry name" value="THIOREDOXIN H2"/>
    <property type="match status" value="1"/>
</dbReference>
<keyword evidence="2" id="KW-0249">Electron transport</keyword>
<organism evidence="8">
    <name type="scientific">Brassica campestris</name>
    <name type="common">Field mustard</name>
    <dbReference type="NCBI Taxonomy" id="3711"/>
    <lineage>
        <taxon>Eukaryota</taxon>
        <taxon>Viridiplantae</taxon>
        <taxon>Streptophyta</taxon>
        <taxon>Embryophyta</taxon>
        <taxon>Tracheophyta</taxon>
        <taxon>Spermatophyta</taxon>
        <taxon>Magnoliopsida</taxon>
        <taxon>eudicotyledons</taxon>
        <taxon>Gunneridae</taxon>
        <taxon>Pentapetalae</taxon>
        <taxon>rosids</taxon>
        <taxon>malvids</taxon>
        <taxon>Brassicales</taxon>
        <taxon>Brassicaceae</taxon>
        <taxon>Brassiceae</taxon>
        <taxon>Brassica</taxon>
    </lineage>
</organism>